<evidence type="ECO:0000256" key="1">
    <source>
        <dbReference type="ARBA" id="ARBA00001966"/>
    </source>
</evidence>
<protein>
    <recommendedName>
        <fullName evidence="6">2-hydroxyacyl-CoA dehydratase</fullName>
    </recommendedName>
</protein>
<keyword evidence="3" id="KW-0479">Metal-binding</keyword>
<keyword evidence="3" id="KW-0408">Iron</keyword>
<dbReference type="NCBIfam" id="NF040772">
    <property type="entry name" value="double_cubane"/>
    <property type="match status" value="1"/>
</dbReference>
<dbReference type="InterPro" id="IPR010327">
    <property type="entry name" value="FldB/FldC_alpha/beta"/>
</dbReference>
<dbReference type="Proteomes" id="UP000323521">
    <property type="component" value="Chromosome"/>
</dbReference>
<dbReference type="OrthoDB" id="9810278at2"/>
<dbReference type="Gene3D" id="1.20.1270.370">
    <property type="match status" value="1"/>
</dbReference>
<gene>
    <name evidence="4" type="ORF">DCMF_26265</name>
</gene>
<keyword evidence="3" id="KW-0411">Iron-sulfur</keyword>
<dbReference type="RefSeq" id="WP_148137174.1">
    <property type="nucleotide sequence ID" value="NZ_CP017634.1"/>
</dbReference>
<dbReference type="GO" id="GO:0051536">
    <property type="term" value="F:iron-sulfur cluster binding"/>
    <property type="evidence" value="ECO:0007669"/>
    <property type="project" value="UniProtKB-KW"/>
</dbReference>
<dbReference type="Gene3D" id="3.40.50.11900">
    <property type="match status" value="1"/>
</dbReference>
<keyword evidence="5" id="KW-1185">Reference proteome</keyword>
<proteinExistence type="inferred from homology"/>
<dbReference type="PANTHER" id="PTHR30548">
    <property type="entry name" value="2-HYDROXYGLUTARYL-COA DEHYDRATASE, D-COMPONENT-RELATED"/>
    <property type="match status" value="1"/>
</dbReference>
<dbReference type="Gene3D" id="3.40.50.11890">
    <property type="match status" value="1"/>
</dbReference>
<comment type="similarity">
    <text evidence="2">Belongs to the FldB/FldC dehydratase alpha/beta subunit family.</text>
</comment>
<dbReference type="KEGG" id="fwa:DCMF_26265"/>
<dbReference type="AlphaFoldDB" id="A0A3G1KZ70"/>
<dbReference type="InterPro" id="IPR047678">
    <property type="entry name" value="YjiM-like"/>
</dbReference>
<evidence type="ECO:0000256" key="3">
    <source>
        <dbReference type="ARBA" id="ARBA00023014"/>
    </source>
</evidence>
<evidence type="ECO:0008006" key="6">
    <source>
        <dbReference type="Google" id="ProtNLM"/>
    </source>
</evidence>
<sequence>MDRDMINSFLEIRDKNIVILKNAKEHGKKVVGIYCTYGPRELALAAGAIAVGLCGTKEEPIPAAENHLPRNLCPLIKSSYGFAVTDTCPYFYFSDFIIGETTCDGKKKMFELLQRIKPVHVINLPQNQDQPASLDLMYREMVRLKEAMASALDAEITDQGLREAIHAVNEGNRALKDLFDLNRTKPALISGLDLLRISWQIGFHHDRWERVTMIDDLVQKIKAAAARGSFAGTSSTPRILLTGTPVGMGSEKVISLVEENGGLVVAMENCGGYKTLGLSIDEKDRRDPLLLLAEKYLRIPCSVMSPNQGRMALLKQMVRDFQIDGVIDLTWQACHTYNIESYEVGKLVRDELGLPFLHLETDYSQNDREALKTRIGALLEMIG</sequence>
<reference evidence="4 5" key="1">
    <citation type="submission" date="2016-10" db="EMBL/GenBank/DDBJ databases">
        <title>Complete Genome Sequence of Peptococcaceae strain DCMF.</title>
        <authorList>
            <person name="Edwards R.J."/>
            <person name="Holland S.I."/>
            <person name="Deshpande N.P."/>
            <person name="Wong Y.K."/>
            <person name="Ertan H."/>
            <person name="Manefield M."/>
            <person name="Russell T.L."/>
            <person name="Lee M.J."/>
        </authorList>
    </citation>
    <scope>NUCLEOTIDE SEQUENCE [LARGE SCALE GENOMIC DNA]</scope>
    <source>
        <strain evidence="4 5">DCMF</strain>
    </source>
</reference>
<evidence type="ECO:0000313" key="5">
    <source>
        <dbReference type="Proteomes" id="UP000323521"/>
    </source>
</evidence>
<evidence type="ECO:0000256" key="2">
    <source>
        <dbReference type="ARBA" id="ARBA00005806"/>
    </source>
</evidence>
<dbReference type="GO" id="GO:0016836">
    <property type="term" value="F:hydro-lyase activity"/>
    <property type="evidence" value="ECO:0007669"/>
    <property type="project" value="UniProtKB-ARBA"/>
</dbReference>
<evidence type="ECO:0000313" key="4">
    <source>
        <dbReference type="EMBL" id="ATW27792.1"/>
    </source>
</evidence>
<dbReference type="PANTHER" id="PTHR30548:SF6">
    <property type="entry name" value="DEHYDRATASE SUBUNIT YJIM-RELATED"/>
    <property type="match status" value="1"/>
</dbReference>
<name>A0A3G1KZ70_FORW1</name>
<comment type="cofactor">
    <cofactor evidence="1">
        <name>[4Fe-4S] cluster</name>
        <dbReference type="ChEBI" id="CHEBI:49883"/>
    </cofactor>
</comment>
<dbReference type="Pfam" id="PF06050">
    <property type="entry name" value="HGD-D"/>
    <property type="match status" value="1"/>
</dbReference>
<organism evidence="4 5">
    <name type="scientific">Formimonas warabiya</name>
    <dbReference type="NCBI Taxonomy" id="1761012"/>
    <lineage>
        <taxon>Bacteria</taxon>
        <taxon>Bacillati</taxon>
        <taxon>Bacillota</taxon>
        <taxon>Clostridia</taxon>
        <taxon>Eubacteriales</taxon>
        <taxon>Peptococcaceae</taxon>
        <taxon>Candidatus Formimonas</taxon>
    </lineage>
</organism>
<dbReference type="EMBL" id="CP017634">
    <property type="protein sequence ID" value="ATW27792.1"/>
    <property type="molecule type" value="Genomic_DNA"/>
</dbReference>
<accession>A0A3G1KZ70</accession>